<comment type="caution">
    <text evidence="5">The sequence shown here is derived from an EMBL/GenBank/DDBJ whole genome shotgun (WGS) entry which is preliminary data.</text>
</comment>
<keyword evidence="6" id="KW-1185">Reference proteome</keyword>
<dbReference type="EMBL" id="JACGWS010000008">
    <property type="protein sequence ID" value="MBC8755743.1"/>
    <property type="molecule type" value="Genomic_DNA"/>
</dbReference>
<feature type="transmembrane region" description="Helical" evidence="3">
    <location>
        <begin position="174"/>
        <end position="194"/>
    </location>
</feature>
<keyword evidence="3" id="KW-0812">Transmembrane</keyword>
<keyword evidence="3" id="KW-0472">Membrane</keyword>
<evidence type="ECO:0000256" key="3">
    <source>
        <dbReference type="SAM" id="Phobius"/>
    </source>
</evidence>
<accession>A0ABR7QB72</accession>
<evidence type="ECO:0000313" key="6">
    <source>
        <dbReference type="Proteomes" id="UP000619238"/>
    </source>
</evidence>
<dbReference type="Pfam" id="PF13699">
    <property type="entry name" value="eCIS_core"/>
    <property type="match status" value="1"/>
</dbReference>
<dbReference type="InterPro" id="IPR025295">
    <property type="entry name" value="eCIS_core_dom"/>
</dbReference>
<keyword evidence="3" id="KW-1133">Transmembrane helix</keyword>
<feature type="domain" description="eCIS core" evidence="4">
    <location>
        <begin position="23"/>
        <end position="88"/>
    </location>
</feature>
<dbReference type="Proteomes" id="UP000619238">
    <property type="component" value="Unassembled WGS sequence"/>
</dbReference>
<feature type="compositionally biased region" description="Polar residues" evidence="2">
    <location>
        <begin position="7"/>
        <end position="16"/>
    </location>
</feature>
<feature type="compositionally biased region" description="Basic and acidic residues" evidence="2">
    <location>
        <begin position="17"/>
        <end position="29"/>
    </location>
</feature>
<feature type="compositionally biased region" description="Basic and acidic residues" evidence="2">
    <location>
        <begin position="409"/>
        <end position="426"/>
    </location>
</feature>
<protein>
    <submittedName>
        <fullName evidence="5">DUF4157 domain-containing protein</fullName>
    </submittedName>
</protein>
<feature type="region of interest" description="Disordered" evidence="2">
    <location>
        <begin position="401"/>
        <end position="426"/>
    </location>
</feature>
<organism evidence="5 6">
    <name type="scientific">Kordia aestuariivivens</name>
    <dbReference type="NCBI Taxonomy" id="2759037"/>
    <lineage>
        <taxon>Bacteria</taxon>
        <taxon>Pseudomonadati</taxon>
        <taxon>Bacteroidota</taxon>
        <taxon>Flavobacteriia</taxon>
        <taxon>Flavobacteriales</taxon>
        <taxon>Flavobacteriaceae</taxon>
        <taxon>Kordia</taxon>
    </lineage>
</organism>
<keyword evidence="1" id="KW-0175">Coiled coil</keyword>
<gene>
    <name evidence="5" type="ORF">H2O64_13790</name>
</gene>
<proteinExistence type="predicted"/>
<name>A0ABR7QB72_9FLAO</name>
<evidence type="ECO:0000256" key="1">
    <source>
        <dbReference type="SAM" id="Coils"/>
    </source>
</evidence>
<feature type="transmembrane region" description="Helical" evidence="3">
    <location>
        <begin position="150"/>
        <end position="168"/>
    </location>
</feature>
<sequence>MKERLEATNSSNPIQQKKNDTGLPDKLKSGIENLSGHSMDDVKVHYNSSKPVQLNAHAYAQGSNIHIASGQEKHLPHEAWHVVQQKQGRVKPTKQLKQKVNINDDVGLEKEADVMGAKAMQLKAQENVSVHKNAYKSSTAQLEGNKVKKTVQYGLGSLLVGAAFGLLINSQPEFYGQALASAAAVFLPTFLGAVTGFMKGKKQDDDDAAEWASLQPILKTFPNNQPQALEDEVETYKAQVAFDEGLSFLVSYRNKRGFERALNSGQKFIWVYKTDKDLRIGSPENNQHSVVGGGQPVYSAGEGVKPSKAGKIADLRGTINVLELKVRKASDGRGTYEGMLMENKAKLEQELKKITRQQQAASDVVHINLRSGHYAPIIDMDRWQISVYAWKQAGYKAQRMPGGSFLPKQDAHGGEEEKSAEHKKNK</sequence>
<feature type="region of interest" description="Disordered" evidence="2">
    <location>
        <begin position="1"/>
        <end position="30"/>
    </location>
</feature>
<evidence type="ECO:0000313" key="5">
    <source>
        <dbReference type="EMBL" id="MBC8755743.1"/>
    </source>
</evidence>
<feature type="coiled-coil region" evidence="1">
    <location>
        <begin position="337"/>
        <end position="364"/>
    </location>
</feature>
<reference evidence="5 6" key="1">
    <citation type="submission" date="2020-07" db="EMBL/GenBank/DDBJ databases">
        <title>Description of Kordia aestuariivivens sp. nov., isolated from a tidal flat.</title>
        <authorList>
            <person name="Park S."/>
            <person name="Yoon J.-H."/>
        </authorList>
    </citation>
    <scope>NUCLEOTIDE SEQUENCE [LARGE SCALE GENOMIC DNA]</scope>
    <source>
        <strain evidence="5 6">YSTF-M3</strain>
    </source>
</reference>
<evidence type="ECO:0000256" key="2">
    <source>
        <dbReference type="SAM" id="MobiDB-lite"/>
    </source>
</evidence>
<evidence type="ECO:0000259" key="4">
    <source>
        <dbReference type="Pfam" id="PF13699"/>
    </source>
</evidence>